<feature type="compositionally biased region" description="Polar residues" evidence="1">
    <location>
        <begin position="1"/>
        <end position="14"/>
    </location>
</feature>
<organism evidence="2 3">
    <name type="scientific">Trifolium pratense</name>
    <name type="common">Red clover</name>
    <dbReference type="NCBI Taxonomy" id="57577"/>
    <lineage>
        <taxon>Eukaryota</taxon>
        <taxon>Viridiplantae</taxon>
        <taxon>Streptophyta</taxon>
        <taxon>Embryophyta</taxon>
        <taxon>Tracheophyta</taxon>
        <taxon>Spermatophyta</taxon>
        <taxon>Magnoliopsida</taxon>
        <taxon>eudicotyledons</taxon>
        <taxon>Gunneridae</taxon>
        <taxon>Pentapetalae</taxon>
        <taxon>rosids</taxon>
        <taxon>fabids</taxon>
        <taxon>Fabales</taxon>
        <taxon>Fabaceae</taxon>
        <taxon>Papilionoideae</taxon>
        <taxon>50 kb inversion clade</taxon>
        <taxon>NPAAA clade</taxon>
        <taxon>Hologalegina</taxon>
        <taxon>IRL clade</taxon>
        <taxon>Trifolieae</taxon>
        <taxon>Trifolium</taxon>
    </lineage>
</organism>
<protein>
    <submittedName>
        <fullName evidence="2">Uncharacterized protein</fullName>
    </submittedName>
</protein>
<feature type="compositionally biased region" description="Low complexity" evidence="1">
    <location>
        <begin position="54"/>
        <end position="69"/>
    </location>
</feature>
<evidence type="ECO:0000313" key="3">
    <source>
        <dbReference type="Proteomes" id="UP000236291"/>
    </source>
</evidence>
<evidence type="ECO:0000313" key="2">
    <source>
        <dbReference type="EMBL" id="PNX59143.1"/>
    </source>
</evidence>
<comment type="caution">
    <text evidence="2">The sequence shown here is derived from an EMBL/GenBank/DDBJ whole genome shotgun (WGS) entry which is preliminary data.</text>
</comment>
<gene>
    <name evidence="2" type="ORF">L195_g051267</name>
</gene>
<proteinExistence type="predicted"/>
<feature type="compositionally biased region" description="Polar residues" evidence="1">
    <location>
        <begin position="70"/>
        <end position="79"/>
    </location>
</feature>
<evidence type="ECO:0000256" key="1">
    <source>
        <dbReference type="SAM" id="MobiDB-lite"/>
    </source>
</evidence>
<accession>A0A2K3JYK6</accession>
<feature type="compositionally biased region" description="Low complexity" evidence="1">
    <location>
        <begin position="16"/>
        <end position="26"/>
    </location>
</feature>
<reference evidence="2 3" key="2">
    <citation type="journal article" date="2017" name="Front. Plant Sci.">
        <title>Gene Classification and Mining of Molecular Markers Useful in Red Clover (Trifolium pratense) Breeding.</title>
        <authorList>
            <person name="Istvanek J."/>
            <person name="Dluhosova J."/>
            <person name="Dluhos P."/>
            <person name="Patkova L."/>
            <person name="Nedelnik J."/>
            <person name="Repkova J."/>
        </authorList>
    </citation>
    <scope>NUCLEOTIDE SEQUENCE [LARGE SCALE GENOMIC DNA]</scope>
    <source>
        <strain evidence="3">cv. Tatra</strain>
        <tissue evidence="2">Young leaves</tissue>
    </source>
</reference>
<reference evidence="2 3" key="1">
    <citation type="journal article" date="2014" name="Am. J. Bot.">
        <title>Genome assembly and annotation for red clover (Trifolium pratense; Fabaceae).</title>
        <authorList>
            <person name="Istvanek J."/>
            <person name="Jaros M."/>
            <person name="Krenek A."/>
            <person name="Repkova J."/>
        </authorList>
    </citation>
    <scope>NUCLEOTIDE SEQUENCE [LARGE SCALE GENOMIC DNA]</scope>
    <source>
        <strain evidence="3">cv. Tatra</strain>
        <tissue evidence="2">Young leaves</tissue>
    </source>
</reference>
<sequence length="97" mass="10279">SNPTNLNSQGNPNDGRSPPRSPFSFPTNPGFGMPTTLMANLFSNQHMESPPRFSPSTSGVGSSGSRPVTQALSSSSVMSLRQPMDESNHEIVNTLTS</sequence>
<dbReference type="Proteomes" id="UP000236291">
    <property type="component" value="Unassembled WGS sequence"/>
</dbReference>
<feature type="non-terminal residue" evidence="2">
    <location>
        <position position="1"/>
    </location>
</feature>
<feature type="compositionally biased region" description="Polar residues" evidence="1">
    <location>
        <begin position="37"/>
        <end position="47"/>
    </location>
</feature>
<name>A0A2K3JYK6_TRIPR</name>
<dbReference type="AlphaFoldDB" id="A0A2K3JYK6"/>
<feature type="region of interest" description="Disordered" evidence="1">
    <location>
        <begin position="1"/>
        <end position="97"/>
    </location>
</feature>
<dbReference type="EMBL" id="ASHM01080059">
    <property type="protein sequence ID" value="PNX59143.1"/>
    <property type="molecule type" value="Genomic_DNA"/>
</dbReference>